<protein>
    <submittedName>
        <fullName evidence="2">Uncharacterized protein</fullName>
    </submittedName>
</protein>
<organism evidence="2">
    <name type="scientific">Salmonella enterica</name>
    <name type="common">Salmonella choleraesuis</name>
    <dbReference type="NCBI Taxonomy" id="28901"/>
    <lineage>
        <taxon>Bacteria</taxon>
        <taxon>Pseudomonadati</taxon>
        <taxon>Pseudomonadota</taxon>
        <taxon>Gammaproteobacteria</taxon>
        <taxon>Enterobacterales</taxon>
        <taxon>Enterobacteriaceae</taxon>
        <taxon>Salmonella</taxon>
    </lineage>
</organism>
<accession>A0A3I5DW31</accession>
<evidence type="ECO:0000313" key="2">
    <source>
        <dbReference type="EMBL" id="MER44702.1"/>
    </source>
</evidence>
<reference evidence="2" key="1">
    <citation type="submission" date="2018-10" db="EMBL/GenBank/DDBJ databases">
        <authorList>
            <consortium name="PulseNet: The National Subtyping Network for Foodborne Disease Surveillance"/>
            <person name="Tarr C.L."/>
            <person name="Trees E."/>
            <person name="Katz L.S."/>
            <person name="Carleton-Romer H.A."/>
            <person name="Stroika S."/>
            <person name="Kucerova Z."/>
            <person name="Roache K.F."/>
            <person name="Sabol A.L."/>
            <person name="Besser J."/>
            <person name="Gerner-Smidt P."/>
        </authorList>
    </citation>
    <scope>NUCLEOTIDE SEQUENCE [LARGE SCALE GENOMIC DNA]</scope>
    <source>
        <strain evidence="2">PNUSAS057480</strain>
    </source>
</reference>
<sequence length="60" mass="6399">MRSAVGKSLPLADRTASAGSRKPGFMPDITPHPNALDSAREQAITRLSAVIVRRNISSLI</sequence>
<dbReference type="Proteomes" id="UP000885379">
    <property type="component" value="Unassembled WGS sequence"/>
</dbReference>
<comment type="caution">
    <text evidence="2">The sequence shown here is derived from an EMBL/GenBank/DDBJ whole genome shotgun (WGS) entry which is preliminary data.</text>
</comment>
<proteinExistence type="predicted"/>
<feature type="region of interest" description="Disordered" evidence="1">
    <location>
        <begin position="1"/>
        <end position="34"/>
    </location>
</feature>
<name>A0A3I5DW31_SALER</name>
<evidence type="ECO:0000256" key="1">
    <source>
        <dbReference type="SAM" id="MobiDB-lite"/>
    </source>
</evidence>
<gene>
    <name evidence="2" type="ORF">ED033_20720</name>
</gene>
<dbReference type="EMBL" id="RMEA01000086">
    <property type="protein sequence ID" value="MER44702.1"/>
    <property type="molecule type" value="Genomic_DNA"/>
</dbReference>
<dbReference type="AlphaFoldDB" id="A0A3I5DW31"/>